<keyword evidence="1" id="KW-0472">Membrane</keyword>
<protein>
    <recommendedName>
        <fullName evidence="5">Stage III sporulation protein AE</fullName>
    </recommendedName>
</protein>
<dbReference type="EMBL" id="JACSNR010000007">
    <property type="protein sequence ID" value="MBM6923564.1"/>
    <property type="molecule type" value="Genomic_DNA"/>
</dbReference>
<dbReference type="PROSITE" id="PS51257">
    <property type="entry name" value="PROKAR_LIPOPROTEIN"/>
    <property type="match status" value="1"/>
</dbReference>
<comment type="caution">
    <text evidence="3">The sequence shown here is derived from an EMBL/GenBank/DDBJ whole genome shotgun (WGS) entry which is preliminary data.</text>
</comment>
<dbReference type="InterPro" id="IPR014194">
    <property type="entry name" value="Spore_III_AE"/>
</dbReference>
<dbReference type="Proteomes" id="UP000724149">
    <property type="component" value="Unassembled WGS sequence"/>
</dbReference>
<feature type="transmembrane region" description="Helical" evidence="1">
    <location>
        <begin position="151"/>
        <end position="170"/>
    </location>
</feature>
<evidence type="ECO:0000313" key="3">
    <source>
        <dbReference type="EMBL" id="MBM6923564.1"/>
    </source>
</evidence>
<accession>A0ABS2GPT1</accession>
<evidence type="ECO:0000313" key="4">
    <source>
        <dbReference type="Proteomes" id="UP000724149"/>
    </source>
</evidence>
<feature type="signal peptide" evidence="2">
    <location>
        <begin position="1"/>
        <end position="24"/>
    </location>
</feature>
<evidence type="ECO:0008006" key="5">
    <source>
        <dbReference type="Google" id="ProtNLM"/>
    </source>
</evidence>
<evidence type="ECO:0000256" key="1">
    <source>
        <dbReference type="SAM" id="Phobius"/>
    </source>
</evidence>
<keyword evidence="4" id="KW-1185">Reference proteome</keyword>
<keyword evidence="1" id="KW-0812">Transmembrane</keyword>
<keyword evidence="2" id="KW-0732">Signal</keyword>
<dbReference type="RefSeq" id="WP_204721043.1">
    <property type="nucleotide sequence ID" value="NZ_JACSNR010000007.1"/>
</dbReference>
<name>A0ABS2GPT1_9FIRM</name>
<proteinExistence type="predicted"/>
<organism evidence="3 4">
    <name type="scientific">Hydrogenoanaerobacterium saccharovorans</name>
    <dbReference type="NCBI Taxonomy" id="474960"/>
    <lineage>
        <taxon>Bacteria</taxon>
        <taxon>Bacillati</taxon>
        <taxon>Bacillota</taxon>
        <taxon>Clostridia</taxon>
        <taxon>Eubacteriales</taxon>
        <taxon>Oscillospiraceae</taxon>
        <taxon>Hydrogenoanaerobacterium</taxon>
    </lineage>
</organism>
<dbReference type="Pfam" id="PF09546">
    <property type="entry name" value="Spore_III_AE"/>
    <property type="match status" value="1"/>
</dbReference>
<gene>
    <name evidence="3" type="ORF">H9X81_07665</name>
</gene>
<keyword evidence="1" id="KW-1133">Transmembrane helix</keyword>
<feature type="transmembrane region" description="Helical" evidence="1">
    <location>
        <begin position="182"/>
        <end position="210"/>
    </location>
</feature>
<sequence length="377" mass="39200">MKLRFLLILPWVLALLLSCRVALADDSFPMSAADYFDTDEVADAIPQEGQEVLDDLGISGWSEESLLSLTPEQFLHTTWEAFAQAFRQPARMLAVLVGAALLTMLLEGTQDLHTAKSIQPVFGAVTVLCLAAVLSVPVLDCLRSITEVTDGAVAFLTAYIPVMTGILLTAGRTASAASYNTLMFLGCEGAALLIRSVFLPVAGILLALGVTGSVTGDPRLQGVGKMIRRAAGWALGLVLILFIGLMTLQTSVSAAADTVTAKSAKYLLGSLIPVVGSSVSDAVMAARGCIDLIRTSVGGFGILVIAAIFLLPMVRVLAWYCAFSIGSFLGELLGAKALRSLMDSFASGFGLLLSALTAFAAVSAACTGLLLSMGGAA</sequence>
<reference evidence="3 4" key="1">
    <citation type="journal article" date="2021" name="Sci. Rep.">
        <title>The distribution of antibiotic resistance genes in chicken gut microbiota commensals.</title>
        <authorList>
            <person name="Juricova H."/>
            <person name="Matiasovicova J."/>
            <person name="Kubasova T."/>
            <person name="Cejkova D."/>
            <person name="Rychlik I."/>
        </authorList>
    </citation>
    <scope>NUCLEOTIDE SEQUENCE [LARGE SCALE GENOMIC DNA]</scope>
    <source>
        <strain evidence="3 4">An564</strain>
    </source>
</reference>
<feature type="chain" id="PRO_5046227717" description="Stage III sporulation protein AE" evidence="2">
    <location>
        <begin position="25"/>
        <end position="377"/>
    </location>
</feature>
<feature type="transmembrane region" description="Helical" evidence="1">
    <location>
        <begin position="230"/>
        <end position="248"/>
    </location>
</feature>
<evidence type="ECO:0000256" key="2">
    <source>
        <dbReference type="SAM" id="SignalP"/>
    </source>
</evidence>
<feature type="transmembrane region" description="Helical" evidence="1">
    <location>
        <begin position="118"/>
        <end position="139"/>
    </location>
</feature>
<feature type="transmembrane region" description="Helical" evidence="1">
    <location>
        <begin position="350"/>
        <end position="371"/>
    </location>
</feature>
<feature type="transmembrane region" description="Helical" evidence="1">
    <location>
        <begin position="292"/>
        <end position="311"/>
    </location>
</feature>